<dbReference type="Proteomes" id="UP000053480">
    <property type="component" value="Unassembled WGS sequence"/>
</dbReference>
<evidence type="ECO:0000313" key="1">
    <source>
        <dbReference type="EMBL" id="MEW9491993.1"/>
    </source>
</evidence>
<protein>
    <submittedName>
        <fullName evidence="1">Uncharacterized protein</fullName>
    </submittedName>
</protein>
<organism evidence="1 2">
    <name type="scientific">Candidatus Aramenus sulfurataquae</name>
    <dbReference type="NCBI Taxonomy" id="1326980"/>
    <lineage>
        <taxon>Archaea</taxon>
        <taxon>Thermoproteota</taxon>
        <taxon>Thermoprotei</taxon>
        <taxon>Sulfolobales</taxon>
        <taxon>Sulfolobaceae</taxon>
        <taxon>Candidatus Aramenus</taxon>
    </lineage>
</organism>
<comment type="caution">
    <text evidence="1">The sequence shown here is derived from an EMBL/GenBank/DDBJ whole genome shotgun (WGS) entry which is preliminary data.</text>
</comment>
<accession>A0ACC6TQA4</accession>
<evidence type="ECO:0000313" key="2">
    <source>
        <dbReference type="Proteomes" id="UP000053480"/>
    </source>
</evidence>
<reference evidence="1" key="1">
    <citation type="submission" date="2024-07" db="EMBL/GenBank/DDBJ databases">
        <title>Metagenome and Metagenome-Assembled Genomes of Archaea from a hot spring from the geothermal field of Los Azufres, Mexico.</title>
        <authorList>
            <person name="Marin-Paredes R."/>
            <person name="Martinez-Romero E."/>
            <person name="Servin-Garciduenas L.E."/>
        </authorList>
    </citation>
    <scope>NUCLEOTIDE SEQUENCE</scope>
    <source>
        <strain evidence="1">AZ1-454</strain>
    </source>
</reference>
<sequence>MWIRKPVDLLYFEHAVLRVRYSIALSLMDNCEEKAIQLLQETHRFVVDWHAKIEDKYFFPYWGIRPDHSPTITF</sequence>
<proteinExistence type="predicted"/>
<gene>
    <name evidence="1" type="ORF">TQ35_0007330</name>
</gene>
<dbReference type="EMBL" id="JZWS03000010">
    <property type="protein sequence ID" value="MEW9491993.1"/>
    <property type="molecule type" value="Genomic_DNA"/>
</dbReference>
<name>A0ACC6TQA4_9CREN</name>